<gene>
    <name evidence="2" type="ORF">DNX69_00600</name>
</gene>
<evidence type="ECO:0000313" key="2">
    <source>
        <dbReference type="EMBL" id="PZA13960.1"/>
    </source>
</evidence>
<accession>A0A323UQK9</accession>
<evidence type="ECO:0000256" key="1">
    <source>
        <dbReference type="SAM" id="MobiDB-lite"/>
    </source>
</evidence>
<comment type="caution">
    <text evidence="2">The sequence shown here is derived from an EMBL/GenBank/DDBJ whole genome shotgun (WGS) entry which is preliminary data.</text>
</comment>
<dbReference type="AlphaFoldDB" id="A0A323UQK9"/>
<protein>
    <submittedName>
        <fullName evidence="2">Uncharacterized protein</fullName>
    </submittedName>
</protein>
<feature type="compositionally biased region" description="Polar residues" evidence="1">
    <location>
        <begin position="1"/>
        <end position="25"/>
    </location>
</feature>
<evidence type="ECO:0000313" key="3">
    <source>
        <dbReference type="Proteomes" id="UP000248134"/>
    </source>
</evidence>
<proteinExistence type="predicted"/>
<organism evidence="2 3">
    <name type="scientific">Rhodopseudomonas palustris</name>
    <dbReference type="NCBI Taxonomy" id="1076"/>
    <lineage>
        <taxon>Bacteria</taxon>
        <taxon>Pseudomonadati</taxon>
        <taxon>Pseudomonadota</taxon>
        <taxon>Alphaproteobacteria</taxon>
        <taxon>Hyphomicrobiales</taxon>
        <taxon>Nitrobacteraceae</taxon>
        <taxon>Rhodopseudomonas</taxon>
    </lineage>
</organism>
<dbReference type="RefSeq" id="WP_110783973.1">
    <property type="nucleotide sequence ID" value="NZ_QKQS01000001.1"/>
</dbReference>
<dbReference type="EMBL" id="QKQS01000001">
    <property type="protein sequence ID" value="PZA13960.1"/>
    <property type="molecule type" value="Genomic_DNA"/>
</dbReference>
<sequence length="81" mass="8048">MCSSGGSSAPQTTPLPKQETGNPANGVTAINNAPAAPTNTTVDQTTTDTQTDRGTSSLRIRRSRGSASTSGGTGTGLNIPT</sequence>
<reference evidence="2 3" key="1">
    <citation type="submission" date="2018-06" db="EMBL/GenBank/DDBJ databases">
        <title>Draft Whole-Genome Sequence of the purple photosynthetic bacterium Rhodospeudomonas palustris XCP.</title>
        <authorList>
            <person name="Rayyan A."/>
            <person name="Meyer T.E."/>
            <person name="Kyndt J.A."/>
        </authorList>
    </citation>
    <scope>NUCLEOTIDE SEQUENCE [LARGE SCALE GENOMIC DNA]</scope>
    <source>
        <strain evidence="2 3">XCP</strain>
    </source>
</reference>
<feature type="region of interest" description="Disordered" evidence="1">
    <location>
        <begin position="1"/>
        <end position="81"/>
    </location>
</feature>
<name>A0A323UQK9_RHOPL</name>
<dbReference type="Proteomes" id="UP000248134">
    <property type="component" value="Unassembled WGS sequence"/>
</dbReference>
<feature type="compositionally biased region" description="Low complexity" evidence="1">
    <location>
        <begin position="28"/>
        <end position="49"/>
    </location>
</feature>